<dbReference type="EMBL" id="BIXZ01000007">
    <property type="protein sequence ID" value="GCF15372.1"/>
    <property type="molecule type" value="Genomic_DNA"/>
</dbReference>
<reference evidence="1 2" key="1">
    <citation type="submission" date="2019-02" db="EMBL/GenBank/DDBJ databases">
        <title>Haloarcula mannanilyticum sp. nov., a mannan degrading haloarchaeon isolated from commercial salt.</title>
        <authorList>
            <person name="Enomoto S."/>
            <person name="Shimane Y."/>
            <person name="Kamekura M."/>
            <person name="Ito T."/>
            <person name="Moriya O."/>
            <person name="Ihara K."/>
            <person name="Takahashi-Ando N."/>
            <person name="Fukushima Y."/>
            <person name="Yoshida Y."/>
            <person name="Usama R."/>
            <person name="Takai K."/>
            <person name="Minegishi H."/>
        </authorList>
    </citation>
    <scope>NUCLEOTIDE SEQUENCE [LARGE SCALE GENOMIC DNA]</scope>
    <source>
        <strain evidence="1 2">MD130-1</strain>
    </source>
</reference>
<protein>
    <submittedName>
        <fullName evidence="1">Uncharacterized protein</fullName>
    </submittedName>
</protein>
<keyword evidence="2" id="KW-1185">Reference proteome</keyword>
<organism evidence="1 2">
    <name type="scientific">Haloarcula mannanilytica</name>
    <dbReference type="NCBI Taxonomy" id="2509225"/>
    <lineage>
        <taxon>Archaea</taxon>
        <taxon>Methanobacteriati</taxon>
        <taxon>Methanobacteriota</taxon>
        <taxon>Stenosarchaea group</taxon>
        <taxon>Halobacteria</taxon>
        <taxon>Halobacteriales</taxon>
        <taxon>Haloarculaceae</taxon>
        <taxon>Haloarcula</taxon>
    </lineage>
</organism>
<proteinExistence type="predicted"/>
<gene>
    <name evidence="1" type="ORF">Harman_33070</name>
</gene>
<dbReference type="AlphaFoldDB" id="A0A4C2EM42"/>
<accession>A0A4C2EM42</accession>
<comment type="caution">
    <text evidence="1">The sequence shown here is derived from an EMBL/GenBank/DDBJ whole genome shotgun (WGS) entry which is preliminary data.</text>
</comment>
<name>A0A4C2EM42_9EURY</name>
<dbReference type="Proteomes" id="UP000304382">
    <property type="component" value="Unassembled WGS sequence"/>
</dbReference>
<evidence type="ECO:0000313" key="2">
    <source>
        <dbReference type="Proteomes" id="UP000304382"/>
    </source>
</evidence>
<dbReference type="OrthoDB" id="375594at2157"/>
<dbReference type="RefSeq" id="WP_137684892.1">
    <property type="nucleotide sequence ID" value="NZ_BIXZ01000007.1"/>
</dbReference>
<sequence>MAEKEFHELVNKIENVDDVSGLHLHILQVNDTLGAFSFEDMAKHEEDRLKDWLDAFHDTVATVADEAGATSYDLTVSGGPSPISFSITFSE</sequence>
<evidence type="ECO:0000313" key="1">
    <source>
        <dbReference type="EMBL" id="GCF15372.1"/>
    </source>
</evidence>